<dbReference type="Proteomes" id="UP001292094">
    <property type="component" value="Unassembled WGS sequence"/>
</dbReference>
<evidence type="ECO:0000256" key="1">
    <source>
        <dbReference type="SAM" id="MobiDB-lite"/>
    </source>
</evidence>
<evidence type="ECO:0000313" key="2">
    <source>
        <dbReference type="EMBL" id="KAK4318003.1"/>
    </source>
</evidence>
<evidence type="ECO:0000313" key="3">
    <source>
        <dbReference type="Proteomes" id="UP001292094"/>
    </source>
</evidence>
<name>A0AAE1UBI3_9EUCA</name>
<feature type="compositionally biased region" description="Basic and acidic residues" evidence="1">
    <location>
        <begin position="76"/>
        <end position="90"/>
    </location>
</feature>
<organism evidence="2 3">
    <name type="scientific">Petrolisthes manimaculis</name>
    <dbReference type="NCBI Taxonomy" id="1843537"/>
    <lineage>
        <taxon>Eukaryota</taxon>
        <taxon>Metazoa</taxon>
        <taxon>Ecdysozoa</taxon>
        <taxon>Arthropoda</taxon>
        <taxon>Crustacea</taxon>
        <taxon>Multicrustacea</taxon>
        <taxon>Malacostraca</taxon>
        <taxon>Eumalacostraca</taxon>
        <taxon>Eucarida</taxon>
        <taxon>Decapoda</taxon>
        <taxon>Pleocyemata</taxon>
        <taxon>Anomura</taxon>
        <taxon>Galatheoidea</taxon>
        <taxon>Porcellanidae</taxon>
        <taxon>Petrolisthes</taxon>
    </lineage>
</organism>
<protein>
    <submittedName>
        <fullName evidence="2">Uncharacterized protein</fullName>
    </submittedName>
</protein>
<reference evidence="2" key="1">
    <citation type="submission" date="2023-11" db="EMBL/GenBank/DDBJ databases">
        <title>Genome assemblies of two species of porcelain crab, Petrolisthes cinctipes and Petrolisthes manimaculis (Anomura: Porcellanidae).</title>
        <authorList>
            <person name="Angst P."/>
        </authorList>
    </citation>
    <scope>NUCLEOTIDE SEQUENCE</scope>
    <source>
        <strain evidence="2">PB745_02</strain>
        <tissue evidence="2">Gill</tissue>
    </source>
</reference>
<accession>A0AAE1UBI3</accession>
<dbReference type="EMBL" id="JAWZYT010000875">
    <property type="protein sequence ID" value="KAK4318003.1"/>
    <property type="molecule type" value="Genomic_DNA"/>
</dbReference>
<keyword evidence="3" id="KW-1185">Reference proteome</keyword>
<proteinExistence type="predicted"/>
<dbReference type="AlphaFoldDB" id="A0AAE1UBI3"/>
<sequence length="369" mass="41870">MERYQEECWKTHKAKEVDFKSIFDNLFDIAHAKALEMILIKEDKQFLIAQRKPGRCGAIVSVDVSLKKKEDRKRKREEQIVKRREKDAKDANLQQSQVIVENSSSQSRSEEEENPVAGPSDSCLTPRPMKRGRQQVLSPDLVATLDRNKVSDRAAVMVIGETLRSLGQEIQPLALNRSSIRRQRQQHRKSTSEEIRDKFDPKFPLIVHWDGKLLPDLIGTGIVDRLPVLLTGKGAWDVLDTTSSNTGRHKGACVLLEEQFGRELLQLGCRHHVLELVAGAAFSEAMGTSSAPDVLLFKRFKSSWQDIDKTTYEDSSTDDYTAKAVAEFKDEMVQMLEMAVKVKQPRDDYRELLELTIIFLGAVPPRGID</sequence>
<gene>
    <name evidence="2" type="ORF">Pmani_010957</name>
</gene>
<feature type="region of interest" description="Disordered" evidence="1">
    <location>
        <begin position="71"/>
        <end position="138"/>
    </location>
</feature>
<comment type="caution">
    <text evidence="2">The sequence shown here is derived from an EMBL/GenBank/DDBJ whole genome shotgun (WGS) entry which is preliminary data.</text>
</comment>